<evidence type="ECO:0000256" key="4">
    <source>
        <dbReference type="SAM" id="SignalP"/>
    </source>
</evidence>
<dbReference type="InterPro" id="IPR016054">
    <property type="entry name" value="LY6_UPA_recep-like"/>
</dbReference>
<keyword evidence="3" id="KW-0812">Transmembrane</keyword>
<dbReference type="PANTHER" id="PTHR10036">
    <property type="entry name" value="CD59 GLYCOPROTEIN"/>
    <property type="match status" value="1"/>
</dbReference>
<keyword evidence="3" id="KW-1133">Transmembrane helix</keyword>
<keyword evidence="3" id="KW-0472">Membrane</keyword>
<comment type="caution">
    <text evidence="6">The sequence shown here is derived from an EMBL/GenBank/DDBJ whole genome shotgun (WGS) entry which is preliminary data.</text>
</comment>
<dbReference type="Proteomes" id="UP001159405">
    <property type="component" value="Unassembled WGS sequence"/>
</dbReference>
<dbReference type="SUPFAM" id="SSF57302">
    <property type="entry name" value="Snake toxin-like"/>
    <property type="match status" value="1"/>
</dbReference>
<evidence type="ECO:0000259" key="5">
    <source>
        <dbReference type="SMART" id="SM00134"/>
    </source>
</evidence>
<keyword evidence="1 4" id="KW-0732">Signal</keyword>
<keyword evidence="2" id="KW-1015">Disulfide bond</keyword>
<proteinExistence type="predicted"/>
<sequence length="129" mass="13655">MQALFALAFLSCISVGYGLKCYVCTSAKDWASCDESKKEFTCPAGFDSCGKIYYDAKFGDVSLEAYSKLCAVKSACSDDLCKAQAGGQSGITINKCEVNCCQGDLCNGAKVPLVSAFLLLACAVVAFFR</sequence>
<keyword evidence="7" id="KW-1185">Reference proteome</keyword>
<feature type="domain" description="UPAR/Ly6" evidence="5">
    <location>
        <begin position="19"/>
        <end position="115"/>
    </location>
</feature>
<dbReference type="CDD" id="cd00117">
    <property type="entry name" value="TFP"/>
    <property type="match status" value="1"/>
</dbReference>
<evidence type="ECO:0000256" key="3">
    <source>
        <dbReference type="SAM" id="Phobius"/>
    </source>
</evidence>
<protein>
    <recommendedName>
        <fullName evidence="5">UPAR/Ly6 domain-containing protein</fullName>
    </recommendedName>
</protein>
<dbReference type="Gene3D" id="2.10.60.10">
    <property type="entry name" value="CD59"/>
    <property type="match status" value="1"/>
</dbReference>
<evidence type="ECO:0000256" key="2">
    <source>
        <dbReference type="ARBA" id="ARBA00023157"/>
    </source>
</evidence>
<gene>
    <name evidence="6" type="ORF">PLOB_00050189</name>
</gene>
<organism evidence="6 7">
    <name type="scientific">Porites lobata</name>
    <dbReference type="NCBI Taxonomy" id="104759"/>
    <lineage>
        <taxon>Eukaryota</taxon>
        <taxon>Metazoa</taxon>
        <taxon>Cnidaria</taxon>
        <taxon>Anthozoa</taxon>
        <taxon>Hexacorallia</taxon>
        <taxon>Scleractinia</taxon>
        <taxon>Fungiina</taxon>
        <taxon>Poritidae</taxon>
        <taxon>Porites</taxon>
    </lineage>
</organism>
<feature type="transmembrane region" description="Helical" evidence="3">
    <location>
        <begin position="109"/>
        <end position="128"/>
    </location>
</feature>
<evidence type="ECO:0000256" key="1">
    <source>
        <dbReference type="ARBA" id="ARBA00022729"/>
    </source>
</evidence>
<dbReference type="InterPro" id="IPR045860">
    <property type="entry name" value="Snake_toxin-like_sf"/>
</dbReference>
<dbReference type="Pfam" id="PF00021">
    <property type="entry name" value="UPAR_LY6"/>
    <property type="match status" value="1"/>
</dbReference>
<name>A0ABN8Q1Q8_9CNID</name>
<evidence type="ECO:0000313" key="7">
    <source>
        <dbReference type="Proteomes" id="UP001159405"/>
    </source>
</evidence>
<evidence type="ECO:0000313" key="6">
    <source>
        <dbReference type="EMBL" id="CAH3154816.1"/>
    </source>
</evidence>
<dbReference type="PANTHER" id="PTHR10036:SF3">
    <property type="entry name" value="PROTEIN SLEEPLESS-RELATED"/>
    <property type="match status" value="1"/>
</dbReference>
<dbReference type="EMBL" id="CALNXK010000099">
    <property type="protein sequence ID" value="CAH3154816.1"/>
    <property type="molecule type" value="Genomic_DNA"/>
</dbReference>
<accession>A0ABN8Q1Q8</accession>
<feature type="signal peptide" evidence="4">
    <location>
        <begin position="1"/>
        <end position="18"/>
    </location>
</feature>
<reference evidence="6 7" key="1">
    <citation type="submission" date="2022-05" db="EMBL/GenBank/DDBJ databases">
        <authorList>
            <consortium name="Genoscope - CEA"/>
            <person name="William W."/>
        </authorList>
    </citation>
    <scope>NUCLEOTIDE SEQUENCE [LARGE SCALE GENOMIC DNA]</scope>
</reference>
<feature type="chain" id="PRO_5047042279" description="UPAR/Ly6 domain-containing protein" evidence="4">
    <location>
        <begin position="19"/>
        <end position="129"/>
    </location>
</feature>
<dbReference type="SMART" id="SM00134">
    <property type="entry name" value="LU"/>
    <property type="match status" value="1"/>
</dbReference>